<dbReference type="AlphaFoldDB" id="A0A6S7GMI2"/>
<name>A0A6S7GMI2_PARCT</name>
<keyword evidence="2" id="KW-1185">Reference proteome</keyword>
<evidence type="ECO:0000313" key="1">
    <source>
        <dbReference type="EMBL" id="CAB3985970.1"/>
    </source>
</evidence>
<dbReference type="EMBL" id="CACRXK020000947">
    <property type="protein sequence ID" value="CAB3985970.1"/>
    <property type="molecule type" value="Genomic_DNA"/>
</dbReference>
<organism evidence="1 2">
    <name type="scientific">Paramuricea clavata</name>
    <name type="common">Red gorgonian</name>
    <name type="synonym">Violescent sea-whip</name>
    <dbReference type="NCBI Taxonomy" id="317549"/>
    <lineage>
        <taxon>Eukaryota</taxon>
        <taxon>Metazoa</taxon>
        <taxon>Cnidaria</taxon>
        <taxon>Anthozoa</taxon>
        <taxon>Octocorallia</taxon>
        <taxon>Malacalcyonacea</taxon>
        <taxon>Plexauridae</taxon>
        <taxon>Paramuricea</taxon>
    </lineage>
</organism>
<gene>
    <name evidence="1" type="ORF">PACLA_8A023731</name>
</gene>
<reference evidence="1" key="1">
    <citation type="submission" date="2020-04" db="EMBL/GenBank/DDBJ databases">
        <authorList>
            <person name="Alioto T."/>
            <person name="Alioto T."/>
            <person name="Gomez Garrido J."/>
        </authorList>
    </citation>
    <scope>NUCLEOTIDE SEQUENCE</scope>
    <source>
        <strain evidence="1">A484AB</strain>
    </source>
</reference>
<proteinExistence type="predicted"/>
<evidence type="ECO:0000313" key="2">
    <source>
        <dbReference type="Proteomes" id="UP001152795"/>
    </source>
</evidence>
<protein>
    <submittedName>
        <fullName evidence="1">Uncharacterized protein</fullName>
    </submittedName>
</protein>
<sequence length="132" mass="15341">MQDVTNCIANWSTYKKFELNQIKSKEIVINFQRNKPVFSPIKINGIKVERVEKATILGLLITQDMKWNAHADKITTRAAKRLYLIKQLKRSGLSDNDLKCFYIASVRSILEYACQVFHYGLPEYLSDQIELI</sequence>
<dbReference type="Proteomes" id="UP001152795">
    <property type="component" value="Unassembled WGS sequence"/>
</dbReference>
<comment type="caution">
    <text evidence="1">The sequence shown here is derived from an EMBL/GenBank/DDBJ whole genome shotgun (WGS) entry which is preliminary data.</text>
</comment>
<dbReference type="PANTHER" id="PTHR33332">
    <property type="entry name" value="REVERSE TRANSCRIPTASE DOMAIN-CONTAINING PROTEIN"/>
    <property type="match status" value="1"/>
</dbReference>
<accession>A0A6S7GMI2</accession>
<dbReference type="OrthoDB" id="10037236at2759"/>